<reference evidence="1" key="1">
    <citation type="submission" date="2013-07" db="EMBL/GenBank/DDBJ databases">
        <title>The genome of Eucalyptus grandis.</title>
        <authorList>
            <person name="Schmutz J."/>
            <person name="Hayes R."/>
            <person name="Myburg A."/>
            <person name="Tuskan G."/>
            <person name="Grattapaglia D."/>
            <person name="Rokhsar D.S."/>
        </authorList>
    </citation>
    <scope>NUCLEOTIDE SEQUENCE</scope>
    <source>
        <tissue evidence="1">Leaf extractions</tissue>
    </source>
</reference>
<name>A0A059B198_EUCGR</name>
<dbReference type="Gramene" id="KCW59893">
    <property type="protein sequence ID" value="KCW59893"/>
    <property type="gene ID" value="EUGRSUZ_H02620"/>
</dbReference>
<protein>
    <submittedName>
        <fullName evidence="1">Uncharacterized protein</fullName>
    </submittedName>
</protein>
<evidence type="ECO:0000313" key="1">
    <source>
        <dbReference type="EMBL" id="KCW59893.1"/>
    </source>
</evidence>
<dbReference type="AlphaFoldDB" id="A0A059B198"/>
<dbReference type="InParanoid" id="A0A059B198"/>
<proteinExistence type="predicted"/>
<organism evidence="1">
    <name type="scientific">Eucalyptus grandis</name>
    <name type="common">Flooded gum</name>
    <dbReference type="NCBI Taxonomy" id="71139"/>
    <lineage>
        <taxon>Eukaryota</taxon>
        <taxon>Viridiplantae</taxon>
        <taxon>Streptophyta</taxon>
        <taxon>Embryophyta</taxon>
        <taxon>Tracheophyta</taxon>
        <taxon>Spermatophyta</taxon>
        <taxon>Magnoliopsida</taxon>
        <taxon>eudicotyledons</taxon>
        <taxon>Gunneridae</taxon>
        <taxon>Pentapetalae</taxon>
        <taxon>rosids</taxon>
        <taxon>malvids</taxon>
        <taxon>Myrtales</taxon>
        <taxon>Myrtaceae</taxon>
        <taxon>Myrtoideae</taxon>
        <taxon>Eucalypteae</taxon>
        <taxon>Eucalyptus</taxon>
    </lineage>
</organism>
<accession>A0A059B198</accession>
<sequence>MHLQVRLLGCMMHMKKIGNDKATKSPPAIKRQARKTFCETTYHKNVLLTKWQNIYLTVPKQVLQYSTYCHSAAVLSFFFFPIQSKNYNHDILQVCLSSTVNN</sequence>
<gene>
    <name evidence="1" type="ORF">EUGRSUZ_H02620</name>
</gene>
<dbReference type="EMBL" id="KK198760">
    <property type="protein sequence ID" value="KCW59893.1"/>
    <property type="molecule type" value="Genomic_DNA"/>
</dbReference>